<keyword evidence="1" id="KW-1133">Transmembrane helix</keyword>
<evidence type="ECO:0000313" key="3">
    <source>
        <dbReference type="Proteomes" id="UP000229433"/>
    </source>
</evidence>
<feature type="transmembrane region" description="Helical" evidence="1">
    <location>
        <begin position="43"/>
        <end position="60"/>
    </location>
</feature>
<keyword evidence="3" id="KW-1185">Reference proteome</keyword>
<evidence type="ECO:0000256" key="1">
    <source>
        <dbReference type="SAM" id="Phobius"/>
    </source>
</evidence>
<dbReference type="AlphaFoldDB" id="A0A2G1VSA6"/>
<evidence type="ECO:0000313" key="2">
    <source>
        <dbReference type="EMBL" id="PHQ29635.1"/>
    </source>
</evidence>
<reference evidence="2 3" key="1">
    <citation type="submission" date="2017-08" db="EMBL/GenBank/DDBJ databases">
        <title>The whole genome shortgun sequences of strain Leeuwenhoekiella nanhaiensis G18 from the South China Sea.</title>
        <authorList>
            <person name="Liu Q."/>
        </authorList>
    </citation>
    <scope>NUCLEOTIDE SEQUENCE [LARGE SCALE GENOMIC DNA]</scope>
    <source>
        <strain evidence="2 3">G18</strain>
    </source>
</reference>
<sequence>MRTITVVVGLVLIALGLYQAFVPQQVVDFGPLEVSAKEGLTTESLVLIGLGVLALVVSFLKRK</sequence>
<evidence type="ECO:0008006" key="4">
    <source>
        <dbReference type="Google" id="ProtNLM"/>
    </source>
</evidence>
<organism evidence="2 3">
    <name type="scientific">Leeuwenhoekiella nanhaiensis</name>
    <dbReference type="NCBI Taxonomy" id="1655491"/>
    <lineage>
        <taxon>Bacteria</taxon>
        <taxon>Pseudomonadati</taxon>
        <taxon>Bacteroidota</taxon>
        <taxon>Flavobacteriia</taxon>
        <taxon>Flavobacteriales</taxon>
        <taxon>Flavobacteriaceae</taxon>
        <taxon>Leeuwenhoekiella</taxon>
    </lineage>
</organism>
<accession>A0A2G1VSA6</accession>
<gene>
    <name evidence="2" type="ORF">CJ305_09315</name>
</gene>
<dbReference type="EMBL" id="NQXA01000004">
    <property type="protein sequence ID" value="PHQ29635.1"/>
    <property type="molecule type" value="Genomic_DNA"/>
</dbReference>
<dbReference type="Proteomes" id="UP000229433">
    <property type="component" value="Unassembled WGS sequence"/>
</dbReference>
<name>A0A2G1VSA6_9FLAO</name>
<keyword evidence="1" id="KW-0812">Transmembrane</keyword>
<proteinExistence type="predicted"/>
<keyword evidence="1" id="KW-0472">Membrane</keyword>
<comment type="caution">
    <text evidence="2">The sequence shown here is derived from an EMBL/GenBank/DDBJ whole genome shotgun (WGS) entry which is preliminary data.</text>
</comment>
<protein>
    <recommendedName>
        <fullName evidence="4">DUF3185 domain-containing protein</fullName>
    </recommendedName>
</protein>